<keyword evidence="7" id="KW-0802">TPR repeat</keyword>
<name>A0A4R2PQ15_RHOSA</name>
<dbReference type="PANTHER" id="PTHR22726">
    <property type="entry name" value="METALLOENDOPEPTIDASE OMA1"/>
    <property type="match status" value="1"/>
</dbReference>
<sequence length="459" mass="50325">MIRRLCLLAVAALALVIQPVGRAALAQRLLRDAETEAFLHHISDPIFEAAGLSPQAVNIYLLDDTSVNAFVPGGQNIVVHAGLLLNLDTVGEVQGIMAHETGHITGSHIPRMGEGFSQSMGLQLLGVLLGAAAIAAGGGAAGAGLIMGGQSMAQRSFLSYRRVQESAADQAAVRFLNQAGISGRGLVSVFERFEQRDKALGAENFQYVITHPLSERRLDRITPLLKASEHWDTPAPEEDQRLFRRVQAKIYGFTYRPQATLAKYPPSDTSVAARYARVYAYDKALDWDKALAEIDSLIAEAPDDPYFHEMKGQMLYENGRIDDALPSLRRAANLRPHEPLLQTLLGRALVVKDTPEADTEAVTYLRRAAAMDQNDTLSRYNLAIIYTRRDQPGLANLVGAERAFITRNYAAALRQGQIAMRQLEEGTPNWVRAQDIVSASIGQIDPDKLRRVDGQGPRR</sequence>
<gene>
    <name evidence="11" type="ORF">EV659_102280</name>
</gene>
<evidence type="ECO:0000256" key="4">
    <source>
        <dbReference type="ARBA" id="ARBA00022801"/>
    </source>
</evidence>
<comment type="cofactor">
    <cofactor evidence="1">
        <name>Zn(2+)</name>
        <dbReference type="ChEBI" id="CHEBI:29105"/>
    </cofactor>
</comment>
<evidence type="ECO:0000256" key="5">
    <source>
        <dbReference type="ARBA" id="ARBA00022833"/>
    </source>
</evidence>
<evidence type="ECO:0000256" key="2">
    <source>
        <dbReference type="ARBA" id="ARBA00022670"/>
    </source>
</evidence>
<dbReference type="FunCoup" id="A0A4R2PQ15">
    <property type="interactions" value="126"/>
</dbReference>
<dbReference type="InterPro" id="IPR051156">
    <property type="entry name" value="Mito/Outer_Membr_Metalloprot"/>
</dbReference>
<organism evidence="11 12">
    <name type="scientific">Rhodothalassium salexigens DSM 2132</name>
    <dbReference type="NCBI Taxonomy" id="1188247"/>
    <lineage>
        <taxon>Bacteria</taxon>
        <taxon>Pseudomonadati</taxon>
        <taxon>Pseudomonadota</taxon>
        <taxon>Alphaproteobacteria</taxon>
        <taxon>Rhodothalassiales</taxon>
        <taxon>Rhodothalassiaceae</taxon>
        <taxon>Rhodothalassium</taxon>
    </lineage>
</organism>
<accession>A0A4R2PQ15</accession>
<evidence type="ECO:0000313" key="11">
    <source>
        <dbReference type="EMBL" id="TCP37872.1"/>
    </source>
</evidence>
<keyword evidence="2 11" id="KW-0645">Protease</keyword>
<feature type="signal peptide" evidence="9">
    <location>
        <begin position="1"/>
        <end position="22"/>
    </location>
</feature>
<dbReference type="AlphaFoldDB" id="A0A4R2PQ15"/>
<feature type="repeat" description="TPR" evidence="7">
    <location>
        <begin position="305"/>
        <end position="338"/>
    </location>
</feature>
<dbReference type="EMBL" id="SLXO01000002">
    <property type="protein sequence ID" value="TCP37872.1"/>
    <property type="molecule type" value="Genomic_DNA"/>
</dbReference>
<evidence type="ECO:0000313" key="12">
    <source>
        <dbReference type="Proteomes" id="UP000295399"/>
    </source>
</evidence>
<dbReference type="GO" id="GO:0004222">
    <property type="term" value="F:metalloendopeptidase activity"/>
    <property type="evidence" value="ECO:0007669"/>
    <property type="project" value="InterPro"/>
</dbReference>
<evidence type="ECO:0000256" key="1">
    <source>
        <dbReference type="ARBA" id="ARBA00001947"/>
    </source>
</evidence>
<keyword evidence="9" id="KW-0732">Signal</keyword>
<evidence type="ECO:0000256" key="9">
    <source>
        <dbReference type="SAM" id="SignalP"/>
    </source>
</evidence>
<evidence type="ECO:0000256" key="8">
    <source>
        <dbReference type="SAM" id="Phobius"/>
    </source>
</evidence>
<dbReference type="GO" id="GO:0051603">
    <property type="term" value="P:proteolysis involved in protein catabolic process"/>
    <property type="evidence" value="ECO:0007669"/>
    <property type="project" value="TreeGrafter"/>
</dbReference>
<keyword evidence="12" id="KW-1185">Reference proteome</keyword>
<feature type="transmembrane region" description="Helical" evidence="8">
    <location>
        <begin position="122"/>
        <end position="146"/>
    </location>
</feature>
<dbReference type="InterPro" id="IPR019734">
    <property type="entry name" value="TPR_rpt"/>
</dbReference>
<dbReference type="Pfam" id="PF01435">
    <property type="entry name" value="Peptidase_M48"/>
    <property type="match status" value="1"/>
</dbReference>
<keyword evidence="3" id="KW-0479">Metal-binding</keyword>
<dbReference type="InterPro" id="IPR011990">
    <property type="entry name" value="TPR-like_helical_dom_sf"/>
</dbReference>
<comment type="caution">
    <text evidence="11">The sequence shown here is derived from an EMBL/GenBank/DDBJ whole genome shotgun (WGS) entry which is preliminary data.</text>
</comment>
<protein>
    <submittedName>
        <fullName evidence="11">Putative Zn-dependent protease</fullName>
    </submittedName>
</protein>
<dbReference type="Proteomes" id="UP000295399">
    <property type="component" value="Unassembled WGS sequence"/>
</dbReference>
<evidence type="ECO:0000259" key="10">
    <source>
        <dbReference type="Pfam" id="PF01435"/>
    </source>
</evidence>
<dbReference type="PROSITE" id="PS50005">
    <property type="entry name" value="TPR"/>
    <property type="match status" value="1"/>
</dbReference>
<evidence type="ECO:0000256" key="3">
    <source>
        <dbReference type="ARBA" id="ARBA00022723"/>
    </source>
</evidence>
<keyword evidence="8" id="KW-1133">Transmembrane helix</keyword>
<evidence type="ECO:0000256" key="6">
    <source>
        <dbReference type="ARBA" id="ARBA00023049"/>
    </source>
</evidence>
<keyword evidence="6" id="KW-0482">Metalloprotease</keyword>
<reference evidence="11 12" key="1">
    <citation type="submission" date="2019-03" db="EMBL/GenBank/DDBJ databases">
        <title>Genomic Encyclopedia of Type Strains, Phase IV (KMG-IV): sequencing the most valuable type-strain genomes for metagenomic binning, comparative biology and taxonomic classification.</title>
        <authorList>
            <person name="Goeker M."/>
        </authorList>
    </citation>
    <scope>NUCLEOTIDE SEQUENCE [LARGE SCALE GENOMIC DNA]</scope>
    <source>
        <strain evidence="11 12">DSM 2132</strain>
    </source>
</reference>
<keyword evidence="5" id="KW-0862">Zinc</keyword>
<dbReference type="RefSeq" id="WP_132707528.1">
    <property type="nucleotide sequence ID" value="NZ_JACIGF010000002.1"/>
</dbReference>
<keyword evidence="8" id="KW-0812">Transmembrane</keyword>
<keyword evidence="4" id="KW-0378">Hydrolase</keyword>
<feature type="domain" description="Peptidase M48" evidence="10">
    <location>
        <begin position="36"/>
        <end position="221"/>
    </location>
</feature>
<dbReference type="SUPFAM" id="SSF48452">
    <property type="entry name" value="TPR-like"/>
    <property type="match status" value="1"/>
</dbReference>
<dbReference type="InterPro" id="IPR001915">
    <property type="entry name" value="Peptidase_M48"/>
</dbReference>
<dbReference type="OrthoDB" id="9814887at2"/>
<dbReference type="GO" id="GO:0046872">
    <property type="term" value="F:metal ion binding"/>
    <property type="evidence" value="ECO:0007669"/>
    <property type="project" value="UniProtKB-KW"/>
</dbReference>
<dbReference type="Gene3D" id="3.30.2010.10">
    <property type="entry name" value="Metalloproteases ('zincins'), catalytic domain"/>
    <property type="match status" value="1"/>
</dbReference>
<keyword evidence="8" id="KW-0472">Membrane</keyword>
<dbReference type="CDD" id="cd07324">
    <property type="entry name" value="M48C_Oma1-like"/>
    <property type="match status" value="1"/>
</dbReference>
<feature type="chain" id="PRO_5020351972" evidence="9">
    <location>
        <begin position="23"/>
        <end position="459"/>
    </location>
</feature>
<evidence type="ECO:0000256" key="7">
    <source>
        <dbReference type="PROSITE-ProRule" id="PRU00339"/>
    </source>
</evidence>
<dbReference type="GO" id="GO:0016020">
    <property type="term" value="C:membrane"/>
    <property type="evidence" value="ECO:0007669"/>
    <property type="project" value="TreeGrafter"/>
</dbReference>
<dbReference type="Gene3D" id="1.25.40.10">
    <property type="entry name" value="Tetratricopeptide repeat domain"/>
    <property type="match status" value="1"/>
</dbReference>
<dbReference type="InParanoid" id="A0A4R2PQ15"/>
<dbReference type="PANTHER" id="PTHR22726:SF1">
    <property type="entry name" value="METALLOENDOPEPTIDASE OMA1, MITOCHONDRIAL"/>
    <property type="match status" value="1"/>
</dbReference>
<proteinExistence type="predicted"/>